<organism evidence="2 3">
    <name type="scientific">Colletotrichum musicola</name>
    <dbReference type="NCBI Taxonomy" id="2175873"/>
    <lineage>
        <taxon>Eukaryota</taxon>
        <taxon>Fungi</taxon>
        <taxon>Dikarya</taxon>
        <taxon>Ascomycota</taxon>
        <taxon>Pezizomycotina</taxon>
        <taxon>Sordariomycetes</taxon>
        <taxon>Hypocreomycetidae</taxon>
        <taxon>Glomerellales</taxon>
        <taxon>Glomerellaceae</taxon>
        <taxon>Colletotrichum</taxon>
        <taxon>Colletotrichum orchidearum species complex</taxon>
    </lineage>
</organism>
<evidence type="ECO:0000313" key="3">
    <source>
        <dbReference type="Proteomes" id="UP000639643"/>
    </source>
</evidence>
<evidence type="ECO:0000313" key="2">
    <source>
        <dbReference type="EMBL" id="KAF6838448.1"/>
    </source>
</evidence>
<feature type="region of interest" description="Disordered" evidence="1">
    <location>
        <begin position="128"/>
        <end position="153"/>
    </location>
</feature>
<gene>
    <name evidence="2" type="ORF">CMUS01_04628</name>
</gene>
<keyword evidence="3" id="KW-1185">Reference proteome</keyword>
<name>A0A8H6KWH6_9PEZI</name>
<reference evidence="2" key="1">
    <citation type="journal article" date="2020" name="Phytopathology">
        <title>Genome Sequence Resources of Colletotrichum truncatum, C. plurivorum, C. musicola, and C. sojae: Four Species Pathogenic to Soybean (Glycine max).</title>
        <authorList>
            <person name="Rogerio F."/>
            <person name="Boufleur T.R."/>
            <person name="Ciampi-Guillardi M."/>
            <person name="Sukno S.A."/>
            <person name="Thon M.R."/>
            <person name="Massola Junior N.S."/>
            <person name="Baroncelli R."/>
        </authorList>
    </citation>
    <scope>NUCLEOTIDE SEQUENCE</scope>
    <source>
        <strain evidence="2">LFN0074</strain>
    </source>
</reference>
<evidence type="ECO:0000256" key="1">
    <source>
        <dbReference type="SAM" id="MobiDB-lite"/>
    </source>
</evidence>
<sequence length="231" mass="24111">MVEERTIQDAARPPPSCMGRSDCYPRSFRHGNEQLAFSHSAAGCAVLLLAFVSSDKSLSPVRSTVKPVAGNLHWVAGAGAARATSALIASPRVLSDSERSACRDRPDLVSDQLRGSIAAGSRAGRAAWREVGNGSPWQKDASMGAPGGGRRQRRALQPVEKMEMCPQEALPPGTTGPAPLLVGGGRLGSSSCAWRRVGGNISTSMRYTVTSMPAPAYAVERLPLGSGGEAS</sequence>
<dbReference type="EMBL" id="WIGM01000128">
    <property type="protein sequence ID" value="KAF6838448.1"/>
    <property type="molecule type" value="Genomic_DNA"/>
</dbReference>
<dbReference type="AlphaFoldDB" id="A0A8H6KWH6"/>
<comment type="caution">
    <text evidence="2">The sequence shown here is derived from an EMBL/GenBank/DDBJ whole genome shotgun (WGS) entry which is preliminary data.</text>
</comment>
<proteinExistence type="predicted"/>
<accession>A0A8H6KWH6</accession>
<protein>
    <submittedName>
        <fullName evidence="2">Uncharacterized protein</fullName>
    </submittedName>
</protein>
<dbReference type="Proteomes" id="UP000639643">
    <property type="component" value="Unassembled WGS sequence"/>
</dbReference>